<organism evidence="1 2">
    <name type="scientific">SAR86 cluster bacterium</name>
    <dbReference type="NCBI Taxonomy" id="2030880"/>
    <lineage>
        <taxon>Bacteria</taxon>
        <taxon>Pseudomonadati</taxon>
        <taxon>Pseudomonadota</taxon>
        <taxon>Gammaproteobacteria</taxon>
        <taxon>SAR86 cluster</taxon>
    </lineage>
</organism>
<reference evidence="1 2" key="1">
    <citation type="submission" date="2020-06" db="EMBL/GenBank/DDBJ databases">
        <title>Dysbiosis in marine aquaculture revealed through microbiome analysis: reverse ecology for environmental sustainability.</title>
        <authorList>
            <person name="Haro-Moreno J.M."/>
            <person name="Coutinho F.H."/>
            <person name="Zaragoza-Solas A."/>
            <person name="Picazo A."/>
            <person name="Almagro-Moreno S."/>
            <person name="Lopez-Perez M."/>
        </authorList>
    </citation>
    <scope>NUCLEOTIDE SEQUENCE [LARGE SCALE GENOMIC DNA]</scope>
    <source>
        <strain evidence="1">MCMED-G42</strain>
    </source>
</reference>
<dbReference type="AlphaFoldDB" id="A0A838YXV8"/>
<proteinExistence type="predicted"/>
<name>A0A838YXV8_9GAMM</name>
<evidence type="ECO:0008006" key="3">
    <source>
        <dbReference type="Google" id="ProtNLM"/>
    </source>
</evidence>
<dbReference type="EMBL" id="JACETM010000049">
    <property type="protein sequence ID" value="MBA4724348.1"/>
    <property type="molecule type" value="Genomic_DNA"/>
</dbReference>
<dbReference type="Gene3D" id="3.40.50.720">
    <property type="entry name" value="NAD(P)-binding Rossmann-like Domain"/>
    <property type="match status" value="1"/>
</dbReference>
<dbReference type="InterPro" id="IPR036291">
    <property type="entry name" value="NAD(P)-bd_dom_sf"/>
</dbReference>
<accession>A0A838YXV8</accession>
<evidence type="ECO:0000313" key="1">
    <source>
        <dbReference type="EMBL" id="MBA4724348.1"/>
    </source>
</evidence>
<comment type="caution">
    <text evidence="1">The sequence shown here is derived from an EMBL/GenBank/DDBJ whole genome shotgun (WGS) entry which is preliminary data.</text>
</comment>
<dbReference type="SUPFAM" id="SSF51735">
    <property type="entry name" value="NAD(P)-binding Rossmann-fold domains"/>
    <property type="match status" value="1"/>
</dbReference>
<evidence type="ECO:0000313" key="2">
    <source>
        <dbReference type="Proteomes" id="UP000585327"/>
    </source>
</evidence>
<gene>
    <name evidence="1" type="ORF">H2021_03920</name>
</gene>
<protein>
    <recommendedName>
        <fullName evidence="3">NAD(P)-dependent oxidoreductase</fullName>
    </recommendedName>
</protein>
<sequence>MKKNILIIGFGDIAVRLIQNFSKMDEYNFYSVSRSSKSLDNLNHIEWDWLSGKKLVLPETTFSNIIFIPKPSAYTEEGYRDGFQTSLTNIINSLRNVNFDSFMGISSTSVYGKQQHGLLTEEIEPKPDNFRGEIILKYEHRIESEICAHSNILRFAGLYNPKEKTPEFHNKLSRNTASNIIDHFIHSKKPGLFNCLEDNDLISNGRNIVNKKLKNSGFNF</sequence>
<dbReference type="Proteomes" id="UP000585327">
    <property type="component" value="Unassembled WGS sequence"/>
</dbReference>